<comment type="caution">
    <text evidence="2">The sequence shown here is derived from an EMBL/GenBank/DDBJ whole genome shotgun (WGS) entry which is preliminary data.</text>
</comment>
<reference evidence="2" key="1">
    <citation type="submission" date="2019-08" db="EMBL/GenBank/DDBJ databases">
        <authorList>
            <person name="Kucharzyk K."/>
            <person name="Murdoch R.W."/>
            <person name="Higgins S."/>
            <person name="Loffler F."/>
        </authorList>
    </citation>
    <scope>NUCLEOTIDE SEQUENCE</scope>
</reference>
<feature type="domain" description="Exonuclease VII large subunit C-terminal" evidence="1">
    <location>
        <begin position="6"/>
        <end position="143"/>
    </location>
</feature>
<evidence type="ECO:0000313" key="2">
    <source>
        <dbReference type="EMBL" id="MPN58699.1"/>
    </source>
</evidence>
<organism evidence="2">
    <name type="scientific">bioreactor metagenome</name>
    <dbReference type="NCBI Taxonomy" id="1076179"/>
    <lineage>
        <taxon>unclassified sequences</taxon>
        <taxon>metagenomes</taxon>
        <taxon>ecological metagenomes</taxon>
    </lineage>
</organism>
<dbReference type="InterPro" id="IPR020579">
    <property type="entry name" value="Exonuc_VII_lsu_C"/>
</dbReference>
<dbReference type="AlphaFoldDB" id="A0A645J7M9"/>
<gene>
    <name evidence="2" type="primary">xseA_51</name>
    <name evidence="2" type="ORF">SDC9_206410</name>
</gene>
<accession>A0A645J7M9</accession>
<dbReference type="EC" id="3.1.11.6" evidence="2"/>
<dbReference type="GO" id="GO:0008855">
    <property type="term" value="F:exodeoxyribonuclease VII activity"/>
    <property type="evidence" value="ECO:0007669"/>
    <property type="project" value="UniProtKB-EC"/>
</dbReference>
<sequence length="158" mass="17878">MSFQLSILSPQKRVEDFYLRLDDNSQVMGRIMQNTLNDCATEIRHLKERILGQRPADRLTSANAELLENKRRICEGFQNYLNVSRSSLDYLKRSLELLDPKTSLKRGYSITIDASSKGIIKSKSELVPGKNIITLLKDGSVESVVKEEKDNGLDSLFG</sequence>
<name>A0A645J7M9_9ZZZZ</name>
<evidence type="ECO:0000259" key="1">
    <source>
        <dbReference type="Pfam" id="PF02601"/>
    </source>
</evidence>
<dbReference type="EMBL" id="VSSQ01131749">
    <property type="protein sequence ID" value="MPN58699.1"/>
    <property type="molecule type" value="Genomic_DNA"/>
</dbReference>
<dbReference type="PANTHER" id="PTHR30008">
    <property type="entry name" value="EXODEOXYRIBONUCLEASE 7 LARGE SUBUNIT"/>
    <property type="match status" value="1"/>
</dbReference>
<proteinExistence type="predicted"/>
<keyword evidence="2" id="KW-0378">Hydrolase</keyword>
<dbReference type="GO" id="GO:0006308">
    <property type="term" value="P:DNA catabolic process"/>
    <property type="evidence" value="ECO:0007669"/>
    <property type="project" value="InterPro"/>
</dbReference>
<protein>
    <submittedName>
        <fullName evidence="2">Exodeoxyribonuclease 7 large subunit</fullName>
        <ecNumber evidence="2">3.1.11.6</ecNumber>
    </submittedName>
</protein>
<dbReference type="InterPro" id="IPR003753">
    <property type="entry name" value="Exonuc_VII_L"/>
</dbReference>
<dbReference type="Pfam" id="PF02601">
    <property type="entry name" value="Exonuc_VII_L"/>
    <property type="match status" value="1"/>
</dbReference>
<dbReference type="GO" id="GO:0009318">
    <property type="term" value="C:exodeoxyribonuclease VII complex"/>
    <property type="evidence" value="ECO:0007669"/>
    <property type="project" value="InterPro"/>
</dbReference>
<dbReference type="PANTHER" id="PTHR30008:SF0">
    <property type="entry name" value="EXODEOXYRIBONUCLEASE 7 LARGE SUBUNIT"/>
    <property type="match status" value="1"/>
</dbReference>